<dbReference type="OrthoDB" id="958254at2759"/>
<evidence type="ECO:0000313" key="7">
    <source>
        <dbReference type="Proteomes" id="UP000758603"/>
    </source>
</evidence>
<name>A0A9P8UBG4_9PEZI</name>
<gene>
    <name evidence="6" type="ORF">BKA67DRAFT_584833</name>
</gene>
<keyword evidence="7" id="KW-1185">Reference proteome</keyword>
<comment type="subcellular location">
    <subcellularLocation>
        <location evidence="1">Secreted</location>
    </subcellularLocation>
</comment>
<sequence>MNEKLPAVVGHIAPESLWRRAQSSLIPLRQTLLLILTLSVVYSVYRIPILKECLKQPLATETVERVPLEIHIITKCGNARTALTDLLLPTIERVYDKVDFRLSIVARPTEDGIVCKHGPEECKASIMELCAQETHPDSRTYIGFIECLTHEYERIPERAHYEVCASKFSVDLEAVDQCATRDGGAYGFKLLRESAQHTIDAGVRISGTVRLNEKIYCIRDGDNWTDCPNGPSVDNLVDAIEHFHNATTSDL</sequence>
<dbReference type="Pfam" id="PF03227">
    <property type="entry name" value="GILT"/>
    <property type="match status" value="1"/>
</dbReference>
<evidence type="ECO:0000256" key="1">
    <source>
        <dbReference type="ARBA" id="ARBA00004613"/>
    </source>
</evidence>
<comment type="similarity">
    <text evidence="2">Belongs to the GILT family.</text>
</comment>
<evidence type="ECO:0000256" key="3">
    <source>
        <dbReference type="ARBA" id="ARBA00022525"/>
    </source>
</evidence>
<dbReference type="GO" id="GO:0016671">
    <property type="term" value="F:oxidoreductase activity, acting on a sulfur group of donors, disulfide as acceptor"/>
    <property type="evidence" value="ECO:0007669"/>
    <property type="project" value="InterPro"/>
</dbReference>
<evidence type="ECO:0000313" key="6">
    <source>
        <dbReference type="EMBL" id="KAH6645351.1"/>
    </source>
</evidence>
<dbReference type="GO" id="GO:0005576">
    <property type="term" value="C:extracellular region"/>
    <property type="evidence" value="ECO:0007669"/>
    <property type="project" value="UniProtKB-SubCell"/>
</dbReference>
<accession>A0A9P8UBG4</accession>
<reference evidence="6" key="1">
    <citation type="journal article" date="2021" name="Nat. Commun.">
        <title>Genetic determinants of endophytism in the Arabidopsis root mycobiome.</title>
        <authorList>
            <person name="Mesny F."/>
            <person name="Miyauchi S."/>
            <person name="Thiergart T."/>
            <person name="Pickel B."/>
            <person name="Atanasova L."/>
            <person name="Karlsson M."/>
            <person name="Huettel B."/>
            <person name="Barry K.W."/>
            <person name="Haridas S."/>
            <person name="Chen C."/>
            <person name="Bauer D."/>
            <person name="Andreopoulos W."/>
            <person name="Pangilinan J."/>
            <person name="LaButti K."/>
            <person name="Riley R."/>
            <person name="Lipzen A."/>
            <person name="Clum A."/>
            <person name="Drula E."/>
            <person name="Henrissat B."/>
            <person name="Kohler A."/>
            <person name="Grigoriev I.V."/>
            <person name="Martin F.M."/>
            <person name="Hacquard S."/>
        </authorList>
    </citation>
    <scope>NUCLEOTIDE SEQUENCE</scope>
    <source>
        <strain evidence="6">MPI-SDFR-AT-0073</strain>
    </source>
</reference>
<dbReference type="InterPro" id="IPR004911">
    <property type="entry name" value="Interferon-induced_GILT"/>
</dbReference>
<organism evidence="6 7">
    <name type="scientific">Truncatella angustata</name>
    <dbReference type="NCBI Taxonomy" id="152316"/>
    <lineage>
        <taxon>Eukaryota</taxon>
        <taxon>Fungi</taxon>
        <taxon>Dikarya</taxon>
        <taxon>Ascomycota</taxon>
        <taxon>Pezizomycotina</taxon>
        <taxon>Sordariomycetes</taxon>
        <taxon>Xylariomycetidae</taxon>
        <taxon>Amphisphaeriales</taxon>
        <taxon>Sporocadaceae</taxon>
        <taxon>Truncatella</taxon>
    </lineage>
</organism>
<dbReference type="EMBL" id="JAGPXC010000011">
    <property type="protein sequence ID" value="KAH6645351.1"/>
    <property type="molecule type" value="Genomic_DNA"/>
</dbReference>
<dbReference type="AlphaFoldDB" id="A0A9P8UBG4"/>
<evidence type="ECO:0000256" key="4">
    <source>
        <dbReference type="ARBA" id="ARBA00022729"/>
    </source>
</evidence>
<proteinExistence type="inferred from homology"/>
<dbReference type="GeneID" id="70133064"/>
<dbReference type="PANTHER" id="PTHR13234">
    <property type="entry name" value="GAMMA-INTERFERON INDUCIBLE LYSOSOMAL THIOL REDUCTASE GILT"/>
    <property type="match status" value="1"/>
</dbReference>
<evidence type="ECO:0000256" key="2">
    <source>
        <dbReference type="ARBA" id="ARBA00005679"/>
    </source>
</evidence>
<evidence type="ECO:0000256" key="5">
    <source>
        <dbReference type="ARBA" id="ARBA00023180"/>
    </source>
</evidence>
<keyword evidence="5" id="KW-0325">Glycoprotein</keyword>
<keyword evidence="4" id="KW-0732">Signal</keyword>
<dbReference type="RefSeq" id="XP_045951865.1">
    <property type="nucleotide sequence ID" value="XM_046104173.1"/>
</dbReference>
<keyword evidence="3" id="KW-0964">Secreted</keyword>
<comment type="caution">
    <text evidence="6">The sequence shown here is derived from an EMBL/GenBank/DDBJ whole genome shotgun (WGS) entry which is preliminary data.</text>
</comment>
<dbReference type="Proteomes" id="UP000758603">
    <property type="component" value="Unassembled WGS sequence"/>
</dbReference>
<dbReference type="PANTHER" id="PTHR13234:SF8">
    <property type="entry name" value="GAMMA-INTERFERON-INDUCIBLE LYSOSOMAL THIOL REDUCTASE"/>
    <property type="match status" value="1"/>
</dbReference>
<protein>
    <submittedName>
        <fullName evidence="6">Uncharacterized protein</fullName>
    </submittedName>
</protein>